<sequence>MDLKQAPTPTPGRHGAGPDCWAVVVYDSAASGAAALDGLSGCQDAALTHSFLKLRPWERKAPQRSSYGGGGGHGSSSYAGGGGYGSGGYGGSFGGATRADAADSWRRSSSGGYGGIRDDSFGSGGYGAGDGYSGSKSYGGGGGYGSSGGGASDNGGGGGSSSYGATGAWADAEDELPAAAEEWEEGEEDGEEEEDAWDPVVELWVGNLCSSATRATVQRAFSIFGEVSSVYLQPASGGGLRFGFVSLPASAAETALEELEGLVVYELSGALPLQVKQSRRSLQPLQQWQAAKQAKAAAPAGGPSKAKLAGKPLEGLCEGGSVVPLVDARPLSKVKGPGGKGAMLSCEGPPSRTLWIGNVAGHVNPAVLAASLRRNGSVLHTQIFPAPGWQNNFQWALVEMGGVGEAAAAHDALQGSSTDELAGRPLKVQHWQAGHDKECAQLAQLGRLLSPPAAADGAAAALAAVAPDVLGLLAAALAQPGGRQGQMVAAALGSAAAATAK</sequence>
<dbReference type="SMART" id="SM00360">
    <property type="entry name" value="RRM"/>
    <property type="match status" value="2"/>
</dbReference>
<dbReference type="InterPro" id="IPR012677">
    <property type="entry name" value="Nucleotide-bd_a/b_plait_sf"/>
</dbReference>
<dbReference type="PROSITE" id="PS50102">
    <property type="entry name" value="RRM"/>
    <property type="match status" value="1"/>
</dbReference>
<dbReference type="GO" id="GO:0003723">
    <property type="term" value="F:RNA binding"/>
    <property type="evidence" value="ECO:0007669"/>
    <property type="project" value="UniProtKB-UniRule"/>
</dbReference>
<dbReference type="InterPro" id="IPR050886">
    <property type="entry name" value="RNA-binding_reg"/>
</dbReference>
<dbReference type="OrthoDB" id="515604at2759"/>
<evidence type="ECO:0000256" key="2">
    <source>
        <dbReference type="PROSITE-ProRule" id="PRU00176"/>
    </source>
</evidence>
<evidence type="ECO:0000256" key="1">
    <source>
        <dbReference type="ARBA" id="ARBA00022884"/>
    </source>
</evidence>
<dbReference type="PANTHER" id="PTHR48024">
    <property type="entry name" value="GEO13361P1-RELATED"/>
    <property type="match status" value="1"/>
</dbReference>
<name>A0A2P6VAB5_9CHLO</name>
<dbReference type="SUPFAM" id="SSF54928">
    <property type="entry name" value="RNA-binding domain, RBD"/>
    <property type="match status" value="1"/>
</dbReference>
<dbReference type="InterPro" id="IPR000504">
    <property type="entry name" value="RRM_dom"/>
</dbReference>
<comment type="caution">
    <text evidence="4">The sequence shown here is derived from an EMBL/GenBank/DDBJ whole genome shotgun (WGS) entry which is preliminary data.</text>
</comment>
<dbReference type="EMBL" id="LHPF02000016">
    <property type="protein sequence ID" value="PSC71033.1"/>
    <property type="molecule type" value="Genomic_DNA"/>
</dbReference>
<evidence type="ECO:0000313" key="5">
    <source>
        <dbReference type="Proteomes" id="UP000239649"/>
    </source>
</evidence>
<dbReference type="CDD" id="cd00590">
    <property type="entry name" value="RRM_SF"/>
    <property type="match status" value="2"/>
</dbReference>
<dbReference type="Gene3D" id="3.30.70.330">
    <property type="match status" value="2"/>
</dbReference>
<proteinExistence type="predicted"/>
<dbReference type="PANTHER" id="PTHR48024:SF56">
    <property type="entry name" value="HETEROGENEOUS NUCLEAR RIBONUCLEOPROTEIN A0"/>
    <property type="match status" value="1"/>
</dbReference>
<dbReference type="Proteomes" id="UP000239649">
    <property type="component" value="Unassembled WGS sequence"/>
</dbReference>
<dbReference type="STRING" id="554055.A0A2P6VAB5"/>
<organism evidence="4 5">
    <name type="scientific">Micractinium conductrix</name>
    <dbReference type="NCBI Taxonomy" id="554055"/>
    <lineage>
        <taxon>Eukaryota</taxon>
        <taxon>Viridiplantae</taxon>
        <taxon>Chlorophyta</taxon>
        <taxon>core chlorophytes</taxon>
        <taxon>Trebouxiophyceae</taxon>
        <taxon>Chlorellales</taxon>
        <taxon>Chlorellaceae</taxon>
        <taxon>Chlorella clade</taxon>
        <taxon>Micractinium</taxon>
    </lineage>
</organism>
<evidence type="ECO:0000313" key="4">
    <source>
        <dbReference type="EMBL" id="PSC71033.1"/>
    </source>
</evidence>
<protein>
    <recommendedName>
        <fullName evidence="3">RRM domain-containing protein</fullName>
    </recommendedName>
</protein>
<evidence type="ECO:0000259" key="3">
    <source>
        <dbReference type="PROSITE" id="PS50102"/>
    </source>
</evidence>
<gene>
    <name evidence="4" type="ORF">C2E20_5505</name>
</gene>
<keyword evidence="5" id="KW-1185">Reference proteome</keyword>
<reference evidence="4 5" key="1">
    <citation type="journal article" date="2018" name="Plant J.">
        <title>Genome sequences of Chlorella sorokiniana UTEX 1602 and Micractinium conductrix SAG 241.80: implications to maltose excretion by a green alga.</title>
        <authorList>
            <person name="Arriola M.B."/>
            <person name="Velmurugan N."/>
            <person name="Zhang Y."/>
            <person name="Plunkett M.H."/>
            <person name="Hondzo H."/>
            <person name="Barney B.M."/>
        </authorList>
    </citation>
    <scope>NUCLEOTIDE SEQUENCE [LARGE SCALE GENOMIC DNA]</scope>
    <source>
        <strain evidence="4 5">SAG 241.80</strain>
    </source>
</reference>
<dbReference type="AlphaFoldDB" id="A0A2P6VAB5"/>
<accession>A0A2P6VAB5</accession>
<keyword evidence="1 2" id="KW-0694">RNA-binding</keyword>
<dbReference type="InterPro" id="IPR035979">
    <property type="entry name" value="RBD_domain_sf"/>
</dbReference>
<feature type="domain" description="RRM" evidence="3">
    <location>
        <begin position="201"/>
        <end position="280"/>
    </location>
</feature>